<name>A0A1J5HQC7_9BACT</name>
<dbReference type="EMBL" id="MNZM01000006">
    <property type="protein sequence ID" value="OIP86627.1"/>
    <property type="molecule type" value="Genomic_DNA"/>
</dbReference>
<dbReference type="PANTHER" id="PTHR47019:SF1">
    <property type="entry name" value="LIPID II FLIPPASE MURJ"/>
    <property type="match status" value="1"/>
</dbReference>
<keyword evidence="5 8" id="KW-0573">Peptidoglycan synthesis</keyword>
<keyword evidence="8" id="KW-0813">Transport</keyword>
<keyword evidence="8" id="KW-0961">Cell wall biogenesis/degradation</keyword>
<gene>
    <name evidence="10" type="ORF">AUK04_00255</name>
</gene>
<organism evidence="10 11">
    <name type="scientific">Candidatus Roizmanbacteria bacterium CG2_30_33_16</name>
    <dbReference type="NCBI Taxonomy" id="1805340"/>
    <lineage>
        <taxon>Bacteria</taxon>
        <taxon>Candidatus Roizmaniibacteriota</taxon>
    </lineage>
</organism>
<keyword evidence="2 8" id="KW-1003">Cell membrane</keyword>
<keyword evidence="3 9" id="KW-0812">Transmembrane</keyword>
<feature type="transmembrane region" description="Helical" evidence="9">
    <location>
        <begin position="391"/>
        <end position="413"/>
    </location>
</feature>
<evidence type="ECO:0000256" key="8">
    <source>
        <dbReference type="PIRNR" id="PIRNR002869"/>
    </source>
</evidence>
<keyword evidence="4 8" id="KW-0133">Cell shape</keyword>
<evidence type="ECO:0000256" key="9">
    <source>
        <dbReference type="SAM" id="Phobius"/>
    </source>
</evidence>
<feature type="transmembrane region" description="Helical" evidence="9">
    <location>
        <begin position="452"/>
        <end position="474"/>
    </location>
</feature>
<evidence type="ECO:0000256" key="1">
    <source>
        <dbReference type="ARBA" id="ARBA00004651"/>
    </source>
</evidence>
<evidence type="ECO:0000256" key="3">
    <source>
        <dbReference type="ARBA" id="ARBA00022692"/>
    </source>
</evidence>
<feature type="transmembrane region" description="Helical" evidence="9">
    <location>
        <begin position="490"/>
        <end position="512"/>
    </location>
</feature>
<keyword evidence="7 8" id="KW-0472">Membrane</keyword>
<evidence type="ECO:0000256" key="6">
    <source>
        <dbReference type="ARBA" id="ARBA00022989"/>
    </source>
</evidence>
<comment type="similarity">
    <text evidence="8">Belongs to the MurJ/MviN family.</text>
</comment>
<accession>A0A1J5HQC7</accession>
<dbReference type="InterPro" id="IPR051050">
    <property type="entry name" value="Lipid_II_flippase_MurJ/MviN"/>
</dbReference>
<dbReference type="GO" id="GO:0005886">
    <property type="term" value="C:plasma membrane"/>
    <property type="evidence" value="ECO:0007669"/>
    <property type="project" value="UniProtKB-SubCell"/>
</dbReference>
<feature type="transmembrane region" description="Helical" evidence="9">
    <location>
        <begin position="419"/>
        <end position="440"/>
    </location>
</feature>
<feature type="transmembrane region" description="Helical" evidence="9">
    <location>
        <begin position="196"/>
        <end position="218"/>
    </location>
</feature>
<feature type="transmembrane region" description="Helical" evidence="9">
    <location>
        <begin position="168"/>
        <end position="190"/>
    </location>
</feature>
<evidence type="ECO:0000313" key="10">
    <source>
        <dbReference type="EMBL" id="OIP86627.1"/>
    </source>
</evidence>
<reference evidence="10 11" key="1">
    <citation type="journal article" date="2016" name="Environ. Microbiol.">
        <title>Genomic resolution of a cold subsurface aquifer community provides metabolic insights for novel microbes adapted to high CO concentrations.</title>
        <authorList>
            <person name="Probst A.J."/>
            <person name="Castelle C.J."/>
            <person name="Singh A."/>
            <person name="Brown C.T."/>
            <person name="Anantharaman K."/>
            <person name="Sharon I."/>
            <person name="Hug L.A."/>
            <person name="Burstein D."/>
            <person name="Emerson J.B."/>
            <person name="Thomas B.C."/>
            <person name="Banfield J.F."/>
        </authorList>
    </citation>
    <scope>NUCLEOTIDE SEQUENCE [LARGE SCALE GENOMIC DNA]</scope>
    <source>
        <strain evidence="10">CG2_30_33_16</strain>
    </source>
</reference>
<dbReference type="PANTHER" id="PTHR47019">
    <property type="entry name" value="LIPID II FLIPPASE MURJ"/>
    <property type="match status" value="1"/>
</dbReference>
<feature type="transmembrane region" description="Helical" evidence="9">
    <location>
        <begin position="312"/>
        <end position="337"/>
    </location>
</feature>
<comment type="caution">
    <text evidence="10">The sequence shown here is derived from an EMBL/GenBank/DDBJ whole genome shotgun (WGS) entry which is preliminary data.</text>
</comment>
<feature type="transmembrane region" description="Helical" evidence="9">
    <location>
        <begin position="357"/>
        <end position="379"/>
    </location>
</feature>
<dbReference type="GO" id="GO:0015648">
    <property type="term" value="F:lipid-linked peptidoglycan transporter activity"/>
    <property type="evidence" value="ECO:0007669"/>
    <property type="project" value="UniProtKB-UniRule"/>
</dbReference>
<dbReference type="PIRSF" id="PIRSF002869">
    <property type="entry name" value="MviN"/>
    <property type="match status" value="1"/>
</dbReference>
<dbReference type="InterPro" id="IPR004268">
    <property type="entry name" value="MurJ"/>
</dbReference>
<dbReference type="Pfam" id="PF03023">
    <property type="entry name" value="MurJ"/>
    <property type="match status" value="1"/>
</dbReference>
<protein>
    <recommendedName>
        <fullName evidence="8">Lipid II flippase</fullName>
    </recommendedName>
</protein>
<evidence type="ECO:0000256" key="7">
    <source>
        <dbReference type="ARBA" id="ARBA00023136"/>
    </source>
</evidence>
<feature type="transmembrane region" description="Helical" evidence="9">
    <location>
        <begin position="12"/>
        <end position="32"/>
    </location>
</feature>
<comment type="subcellular location">
    <subcellularLocation>
        <location evidence="1">Cell membrane</location>
        <topology evidence="1">Multi-pass membrane protein</topology>
    </subcellularLocation>
</comment>
<feature type="transmembrane region" description="Helical" evidence="9">
    <location>
        <begin position="65"/>
        <end position="84"/>
    </location>
</feature>
<dbReference type="Proteomes" id="UP000183758">
    <property type="component" value="Unassembled WGS sequence"/>
</dbReference>
<comment type="function">
    <text evidence="8">Involved in peptidoglycan biosynthesis. Transports lipid-linked peptidoglycan precursors from the inner to the outer leaflet of the cytoplasmic membrane.</text>
</comment>
<dbReference type="NCBIfam" id="TIGR01695">
    <property type="entry name" value="murJ_mviN"/>
    <property type="match status" value="1"/>
</dbReference>
<evidence type="ECO:0000256" key="2">
    <source>
        <dbReference type="ARBA" id="ARBA00022475"/>
    </source>
</evidence>
<dbReference type="PRINTS" id="PR01806">
    <property type="entry name" value="VIRFACTRMVIN"/>
</dbReference>
<sequence length="543" mass="61730">MDKLINRTKKLIFTKQGGIISSTLILSGMILLSRFMGFFRYRILTDYFNKYELDVFFAAFRIPDLIFEILITGALTSTLIPLFIKYQDNSEELEINLSSIINLISIALGFFIVILFIFMPGITEIIVNGFSLAQKTQIVLFSRLLLLSQLPFLMWGNFLTGLAQANKSYFITALAPIFYNLSAIIITILFSTQLSLFAPILGVIIGAILFFVIQLPILGIFKFHYHFLIRSSNAIKEFVVLIIPRVLTVINTQIDATIDLALSSLLGGGAYTTFYLAQHLQLLPVSVVGIAFGQAALPYLSEMYQKKQYIELKNLIVNSILNLFFLTIPIAVFFIFARTPLVRLFFGAQKFDWDATVLTAYTLSYFAFSIPFHASYYLITRCFYAMLDSRTPFIISLISIVINTGLSLIFVLVFHLPVWSLALSFSISIIFNVMLLLLMLQNKTNGFPMKTLSIDTLKIGFSAFVPAVIVYFTMKLMDGLIFDTSRTLNLFLLIIFSACLYFLLYFFIAWLLNIKELGIITKFIIKTKQYQKKILEVYVSNQS</sequence>
<dbReference type="GO" id="GO:0009252">
    <property type="term" value="P:peptidoglycan biosynthetic process"/>
    <property type="evidence" value="ECO:0007669"/>
    <property type="project" value="UniProtKB-UniRule"/>
</dbReference>
<feature type="transmembrane region" description="Helical" evidence="9">
    <location>
        <begin position="96"/>
        <end position="118"/>
    </location>
</feature>
<dbReference type="GO" id="GO:0034204">
    <property type="term" value="P:lipid translocation"/>
    <property type="evidence" value="ECO:0007669"/>
    <property type="project" value="TreeGrafter"/>
</dbReference>
<dbReference type="AlphaFoldDB" id="A0A1J5HQC7"/>
<dbReference type="GO" id="GO:0071555">
    <property type="term" value="P:cell wall organization"/>
    <property type="evidence" value="ECO:0007669"/>
    <property type="project" value="UniProtKB-UniRule"/>
</dbReference>
<feature type="transmembrane region" description="Helical" evidence="9">
    <location>
        <begin position="138"/>
        <end position="156"/>
    </location>
</feature>
<evidence type="ECO:0000256" key="5">
    <source>
        <dbReference type="ARBA" id="ARBA00022984"/>
    </source>
</evidence>
<evidence type="ECO:0000256" key="4">
    <source>
        <dbReference type="ARBA" id="ARBA00022960"/>
    </source>
</evidence>
<dbReference type="GO" id="GO:0008360">
    <property type="term" value="P:regulation of cell shape"/>
    <property type="evidence" value="ECO:0007669"/>
    <property type="project" value="UniProtKB-UniRule"/>
</dbReference>
<dbReference type="CDD" id="cd13123">
    <property type="entry name" value="MATE_MurJ_like"/>
    <property type="match status" value="1"/>
</dbReference>
<keyword evidence="6 9" id="KW-1133">Transmembrane helix</keyword>
<proteinExistence type="inferred from homology"/>
<evidence type="ECO:0000313" key="11">
    <source>
        <dbReference type="Proteomes" id="UP000183758"/>
    </source>
</evidence>